<dbReference type="EMBL" id="CAXIXY010000009">
    <property type="protein sequence ID" value="CAL2094444.1"/>
    <property type="molecule type" value="Genomic_DNA"/>
</dbReference>
<evidence type="ECO:0000313" key="2">
    <source>
        <dbReference type="Proteomes" id="UP001497416"/>
    </source>
</evidence>
<keyword evidence="2" id="KW-1185">Reference proteome</keyword>
<comment type="caution">
    <text evidence="1">The sequence shown here is derived from an EMBL/GenBank/DDBJ whole genome shotgun (WGS) entry which is preliminary data.</text>
</comment>
<dbReference type="RefSeq" id="WP_348713930.1">
    <property type="nucleotide sequence ID" value="NZ_CAXIXY010000009.1"/>
</dbReference>
<proteinExistence type="predicted"/>
<protein>
    <submittedName>
        <fullName evidence="1">Uncharacterized protein</fullName>
    </submittedName>
</protein>
<sequence length="58" mass="6761">MIIWNVKTLNAFHISRMEIKNSVKTKIFQIEGSDVTEDENKAYGIPNNLRYSINSKPY</sequence>
<reference evidence="1 2" key="1">
    <citation type="submission" date="2024-05" db="EMBL/GenBank/DDBJ databases">
        <authorList>
            <person name="Duchaud E."/>
        </authorList>
    </citation>
    <scope>NUCLEOTIDE SEQUENCE [LARGE SCALE GENOMIC DNA]</scope>
    <source>
        <strain evidence="1">Ena-SAMPLE-TAB-13-05-2024-13:56:06:370-140302</strain>
    </source>
</reference>
<gene>
    <name evidence="1" type="ORF">T190607A01A_70034</name>
</gene>
<name>A0ABM9P6I9_9FLAO</name>
<accession>A0ABM9P6I9</accession>
<dbReference type="Proteomes" id="UP001497416">
    <property type="component" value="Unassembled WGS sequence"/>
</dbReference>
<organism evidence="1 2">
    <name type="scientific">Tenacibaculum platacis</name>
    <dbReference type="NCBI Taxonomy" id="3137852"/>
    <lineage>
        <taxon>Bacteria</taxon>
        <taxon>Pseudomonadati</taxon>
        <taxon>Bacteroidota</taxon>
        <taxon>Flavobacteriia</taxon>
        <taxon>Flavobacteriales</taxon>
        <taxon>Flavobacteriaceae</taxon>
        <taxon>Tenacibaculum</taxon>
    </lineage>
</organism>
<evidence type="ECO:0000313" key="1">
    <source>
        <dbReference type="EMBL" id="CAL2094444.1"/>
    </source>
</evidence>